<dbReference type="PANTHER" id="PTHR30290:SF38">
    <property type="entry name" value="D,D-DIPEPTIDE-BINDING PERIPLASMIC PROTEIN DDPA-RELATED"/>
    <property type="match status" value="1"/>
</dbReference>
<sequence>MSRLSAAVAGAAVLALTITGCSAGADSSTGGEANADRTDIIVAHTAEPVNLDFTTTDGAAIPQALMENVYESLVRIDQEGEIQPALATDWEVSDDRLTYTFTLDENAAFSNGEPVTAEDVKFSYERVGSDDWTNALGAKMDVVDSIEAPDDQTVEITLAHPSNTWLFNLASLVGAVFHPDGVDDLANTAIGSGPYEVEDFTRGQQIVFSKRDDYAGATPGTLDTVTFRYFDDAVAASNALKSGQIDVIGNLQTPELTSDFEADDTKQVAEGTTNGEVVLSMNNAEGIFAEQTAREAVLYGIDEQAVLDTAWGGHGTMIGSMVPPTDPYYEDLTDVWPHDVEKAKELVAEAGIEGEEFTFTVPSRPYAQASAEMVAAQLEEIGLKPNIVTQEFPAVWLDETMTNHDYDMSVINHVEARDLLTVFGEGYYTGYDSAGIEEIAAAADEGTEEEYVEGMKEVARTITEDAAAGFLYLFPNLVVADATVTGLPVNAVSDSFQIYDLAWN</sequence>
<dbReference type="GO" id="GO:1904680">
    <property type="term" value="F:peptide transmembrane transporter activity"/>
    <property type="evidence" value="ECO:0007669"/>
    <property type="project" value="TreeGrafter"/>
</dbReference>
<dbReference type="EMBL" id="FWFF01000022">
    <property type="protein sequence ID" value="SLN01244.1"/>
    <property type="molecule type" value="Genomic_DNA"/>
</dbReference>
<dbReference type="SUPFAM" id="SSF53850">
    <property type="entry name" value="Periplasmic binding protein-like II"/>
    <property type="match status" value="1"/>
</dbReference>
<dbReference type="GO" id="GO:0015833">
    <property type="term" value="P:peptide transport"/>
    <property type="evidence" value="ECO:0007669"/>
    <property type="project" value="TreeGrafter"/>
</dbReference>
<accession>A0A1X6XPF7</accession>
<feature type="chain" id="PRO_5013344413" evidence="2">
    <location>
        <begin position="26"/>
        <end position="504"/>
    </location>
</feature>
<keyword evidence="5" id="KW-1185">Reference proteome</keyword>
<evidence type="ECO:0000259" key="3">
    <source>
        <dbReference type="Pfam" id="PF00496"/>
    </source>
</evidence>
<dbReference type="Gene3D" id="3.90.76.10">
    <property type="entry name" value="Dipeptide-binding Protein, Domain 1"/>
    <property type="match status" value="1"/>
</dbReference>
<dbReference type="PANTHER" id="PTHR30290">
    <property type="entry name" value="PERIPLASMIC BINDING COMPONENT OF ABC TRANSPORTER"/>
    <property type="match status" value="1"/>
</dbReference>
<dbReference type="AlphaFoldDB" id="A0A1X6XPF7"/>
<dbReference type="InterPro" id="IPR030678">
    <property type="entry name" value="Peptide/Ni-bd"/>
</dbReference>
<dbReference type="InterPro" id="IPR039424">
    <property type="entry name" value="SBP_5"/>
</dbReference>
<evidence type="ECO:0000256" key="2">
    <source>
        <dbReference type="SAM" id="SignalP"/>
    </source>
</evidence>
<dbReference type="Pfam" id="PF00496">
    <property type="entry name" value="SBP_bac_5"/>
    <property type="match status" value="1"/>
</dbReference>
<dbReference type="Gene3D" id="3.40.190.10">
    <property type="entry name" value="Periplasmic binding protein-like II"/>
    <property type="match status" value="1"/>
</dbReference>
<dbReference type="RefSeq" id="WP_087009434.1">
    <property type="nucleotide sequence ID" value="NZ_FWFF01000022.1"/>
</dbReference>
<feature type="domain" description="Solute-binding protein family 5" evidence="3">
    <location>
        <begin position="81"/>
        <end position="413"/>
    </location>
</feature>
<dbReference type="GO" id="GO:0043190">
    <property type="term" value="C:ATP-binding cassette (ABC) transporter complex"/>
    <property type="evidence" value="ECO:0007669"/>
    <property type="project" value="InterPro"/>
</dbReference>
<dbReference type="Gene3D" id="3.10.105.10">
    <property type="entry name" value="Dipeptide-binding Protein, Domain 3"/>
    <property type="match status" value="1"/>
</dbReference>
<gene>
    <name evidence="4" type="ORF">FM105_14240</name>
</gene>
<dbReference type="PIRSF" id="PIRSF002741">
    <property type="entry name" value="MppA"/>
    <property type="match status" value="1"/>
</dbReference>
<keyword evidence="1 2" id="KW-0732">Signal</keyword>
<feature type="signal peptide" evidence="2">
    <location>
        <begin position="1"/>
        <end position="25"/>
    </location>
</feature>
<reference evidence="5" key="1">
    <citation type="submission" date="2017-02" db="EMBL/GenBank/DDBJ databases">
        <authorList>
            <person name="Dridi B."/>
        </authorList>
    </citation>
    <scope>NUCLEOTIDE SEQUENCE [LARGE SCALE GENOMIC DNA]</scope>
    <source>
        <strain evidence="5">B Co 03.10</strain>
    </source>
</reference>
<evidence type="ECO:0000313" key="4">
    <source>
        <dbReference type="EMBL" id="SLN01244.1"/>
    </source>
</evidence>
<dbReference type="PROSITE" id="PS51257">
    <property type="entry name" value="PROKAR_LIPOPROTEIN"/>
    <property type="match status" value="1"/>
</dbReference>
<dbReference type="InterPro" id="IPR000914">
    <property type="entry name" value="SBP_5_dom"/>
</dbReference>
<protein>
    <submittedName>
        <fullName evidence="4">ABC transporter, substrate binding protein</fullName>
    </submittedName>
</protein>
<dbReference type="GO" id="GO:0042597">
    <property type="term" value="C:periplasmic space"/>
    <property type="evidence" value="ECO:0007669"/>
    <property type="project" value="UniProtKB-ARBA"/>
</dbReference>
<organism evidence="4 5">
    <name type="scientific">Brevibacterium yomogidense</name>
    <dbReference type="NCBI Taxonomy" id="946573"/>
    <lineage>
        <taxon>Bacteria</taxon>
        <taxon>Bacillati</taxon>
        <taxon>Actinomycetota</taxon>
        <taxon>Actinomycetes</taxon>
        <taxon>Micrococcales</taxon>
        <taxon>Brevibacteriaceae</taxon>
        <taxon>Brevibacterium</taxon>
    </lineage>
</organism>
<evidence type="ECO:0000313" key="5">
    <source>
        <dbReference type="Proteomes" id="UP000196581"/>
    </source>
</evidence>
<name>A0A1X6XPF7_9MICO</name>
<dbReference type="Proteomes" id="UP000196581">
    <property type="component" value="Unassembled WGS sequence"/>
</dbReference>
<evidence type="ECO:0000256" key="1">
    <source>
        <dbReference type="ARBA" id="ARBA00022729"/>
    </source>
</evidence>
<proteinExistence type="predicted"/>
<dbReference type="CDD" id="cd08494">
    <property type="entry name" value="PBP2_NikA_DppA_OppA_like_6"/>
    <property type="match status" value="1"/>
</dbReference>